<evidence type="ECO:0000256" key="2">
    <source>
        <dbReference type="ARBA" id="ARBA00023235"/>
    </source>
</evidence>
<keyword evidence="6" id="KW-1185">Reference proteome</keyword>
<dbReference type="FunFam" id="1.10.12.10:FF:000001">
    <property type="entry name" value="Probable enoyl-CoA hydratase, mitochondrial"/>
    <property type="match status" value="1"/>
</dbReference>
<comment type="caution">
    <text evidence="5">The sequence shown here is derived from an EMBL/GenBank/DDBJ whole genome shotgun (WGS) entry which is preliminary data.</text>
</comment>
<dbReference type="GO" id="GO:0016853">
    <property type="term" value="F:isomerase activity"/>
    <property type="evidence" value="ECO:0007669"/>
    <property type="project" value="UniProtKB-KW"/>
</dbReference>
<evidence type="ECO:0000256" key="4">
    <source>
        <dbReference type="RuleBase" id="RU003707"/>
    </source>
</evidence>
<dbReference type="GO" id="GO:0016836">
    <property type="term" value="F:hydro-lyase activity"/>
    <property type="evidence" value="ECO:0007669"/>
    <property type="project" value="UniProtKB-ARBA"/>
</dbReference>
<dbReference type="SUPFAM" id="SSF52096">
    <property type="entry name" value="ClpP/crotonase"/>
    <property type="match status" value="1"/>
</dbReference>
<dbReference type="CDD" id="cd06558">
    <property type="entry name" value="crotonase-like"/>
    <property type="match status" value="1"/>
</dbReference>
<protein>
    <submittedName>
        <fullName evidence="5">2,3-dehydroadipyl-CoA hydratase</fullName>
    </submittedName>
</protein>
<dbReference type="Pfam" id="PF00378">
    <property type="entry name" value="ECH_1"/>
    <property type="match status" value="1"/>
</dbReference>
<evidence type="ECO:0000313" key="5">
    <source>
        <dbReference type="EMBL" id="KOO03481.1"/>
    </source>
</evidence>
<organism evidence="5 6">
    <name type="scientific">Vibrio nereis</name>
    <dbReference type="NCBI Taxonomy" id="693"/>
    <lineage>
        <taxon>Bacteria</taxon>
        <taxon>Pseudomonadati</taxon>
        <taxon>Pseudomonadota</taxon>
        <taxon>Gammaproteobacteria</taxon>
        <taxon>Vibrionales</taxon>
        <taxon>Vibrionaceae</taxon>
        <taxon>Vibrio</taxon>
    </lineage>
</organism>
<accession>A0A0M0HN38</accession>
<evidence type="ECO:0000313" key="6">
    <source>
        <dbReference type="Proteomes" id="UP000037515"/>
    </source>
</evidence>
<dbReference type="AlphaFoldDB" id="A0A0M0HN38"/>
<keyword evidence="3" id="KW-0456">Lyase</keyword>
<dbReference type="EMBL" id="LHPJ01000007">
    <property type="protein sequence ID" value="KOO03481.1"/>
    <property type="molecule type" value="Genomic_DNA"/>
</dbReference>
<dbReference type="Proteomes" id="UP000037515">
    <property type="component" value="Unassembled WGS sequence"/>
</dbReference>
<dbReference type="PROSITE" id="PS00166">
    <property type="entry name" value="ENOYL_COA_HYDRATASE"/>
    <property type="match status" value="1"/>
</dbReference>
<reference evidence="6" key="1">
    <citation type="submission" date="2015-08" db="EMBL/GenBank/DDBJ databases">
        <title>Vibrio galatheae sp. nov., a novel member of the Vibrionaceae family isolated from the Solomon Islands.</title>
        <authorList>
            <person name="Giubergia S."/>
            <person name="Machado H."/>
            <person name="Mateiu R.V."/>
            <person name="Gram L."/>
        </authorList>
    </citation>
    <scope>NUCLEOTIDE SEQUENCE [LARGE SCALE GENOMIC DNA]</scope>
    <source>
        <strain evidence="6">DSM 19584</strain>
    </source>
</reference>
<name>A0A0M0HN38_VIBNE</name>
<comment type="similarity">
    <text evidence="1 4">Belongs to the enoyl-CoA hydratase/isomerase family.</text>
</comment>
<dbReference type="OrthoDB" id="9807606at2"/>
<dbReference type="FunFam" id="3.90.226.10:FF:000009">
    <property type="entry name" value="Carnitinyl-CoA dehydratase"/>
    <property type="match status" value="1"/>
</dbReference>
<dbReference type="PATRIC" id="fig|693.5.peg.1843"/>
<dbReference type="Gene3D" id="1.10.12.10">
    <property type="entry name" value="Lyase 2-enoyl-coa Hydratase, Chain A, domain 2"/>
    <property type="match status" value="1"/>
</dbReference>
<sequence>MPFQTEYPDLKCDISNQGVLTITLSRPQKRNALSNDVLSHLAEILEEASLDSSVKSAVIYGGESMFAAGADLHEMSSQQSIETWLNPRPKLWQRIDQFEKPLIAAVNGYALGAGLELVLLCDVVVAGEGTLFGLPEITLGLMPGAGGTQRLARTVGKSLANQMVLTGQPISAQKALNSGLISEVTIAQNTLNKAQEIATTIAQRAPLAVRAAKTSLKSVPNGTLGQGLVMERQLFSLLAETQDRAEGIQAFLDKRKATFKGK</sequence>
<dbReference type="InterPro" id="IPR014748">
    <property type="entry name" value="Enoyl-CoA_hydra_C"/>
</dbReference>
<gene>
    <name evidence="5" type="ORF">AKJ17_09015</name>
</gene>
<keyword evidence="2" id="KW-0413">Isomerase</keyword>
<dbReference type="InterPro" id="IPR018376">
    <property type="entry name" value="Enoyl-CoA_hyd/isom_CS"/>
</dbReference>
<evidence type="ECO:0000256" key="3">
    <source>
        <dbReference type="ARBA" id="ARBA00023239"/>
    </source>
</evidence>
<proteinExistence type="inferred from homology"/>
<evidence type="ECO:0000256" key="1">
    <source>
        <dbReference type="ARBA" id="ARBA00005254"/>
    </source>
</evidence>
<dbReference type="Gene3D" id="3.90.226.10">
    <property type="entry name" value="2-enoyl-CoA Hydratase, Chain A, domain 1"/>
    <property type="match status" value="1"/>
</dbReference>
<dbReference type="PANTHER" id="PTHR11941:SF54">
    <property type="entry name" value="ENOYL-COA HYDRATASE, MITOCHONDRIAL"/>
    <property type="match status" value="1"/>
</dbReference>
<dbReference type="PANTHER" id="PTHR11941">
    <property type="entry name" value="ENOYL-COA HYDRATASE-RELATED"/>
    <property type="match status" value="1"/>
</dbReference>
<dbReference type="InterPro" id="IPR001753">
    <property type="entry name" value="Enoyl-CoA_hydra/iso"/>
</dbReference>
<dbReference type="RefSeq" id="WP_053395469.1">
    <property type="nucleotide sequence ID" value="NZ_CANLZT010000003.1"/>
</dbReference>
<dbReference type="STRING" id="693.AKJ17_09015"/>
<dbReference type="GO" id="GO:0006635">
    <property type="term" value="P:fatty acid beta-oxidation"/>
    <property type="evidence" value="ECO:0007669"/>
    <property type="project" value="TreeGrafter"/>
</dbReference>
<dbReference type="InterPro" id="IPR029045">
    <property type="entry name" value="ClpP/crotonase-like_dom_sf"/>
</dbReference>